<organism evidence="2 4">
    <name type="scientific">Capnocytophaga canis</name>
    <dbReference type="NCBI Taxonomy" id="1848903"/>
    <lineage>
        <taxon>Bacteria</taxon>
        <taxon>Pseudomonadati</taxon>
        <taxon>Bacteroidota</taxon>
        <taxon>Flavobacteriia</taxon>
        <taxon>Flavobacteriales</taxon>
        <taxon>Flavobacteriaceae</taxon>
        <taxon>Capnocytophaga</taxon>
    </lineage>
</organism>
<dbReference type="Proteomes" id="UP000045051">
    <property type="component" value="Unassembled WGS sequence"/>
</dbReference>
<evidence type="ECO:0000313" key="2">
    <source>
        <dbReference type="EMBL" id="CEN46307.1"/>
    </source>
</evidence>
<feature type="transmembrane region" description="Helical" evidence="1">
    <location>
        <begin position="6"/>
        <end position="21"/>
    </location>
</feature>
<keyword evidence="4" id="KW-1185">Reference proteome</keyword>
<keyword evidence="1" id="KW-1133">Transmembrane helix</keyword>
<dbReference type="GeneID" id="97264886"/>
<keyword evidence="1" id="KW-0472">Membrane</keyword>
<feature type="transmembrane region" description="Helical" evidence="1">
    <location>
        <begin position="26"/>
        <end position="45"/>
    </location>
</feature>
<evidence type="ECO:0000313" key="3">
    <source>
        <dbReference type="EMBL" id="RIY36359.1"/>
    </source>
</evidence>
<dbReference type="EMBL" id="NSDI01000006">
    <property type="protein sequence ID" value="RIY36359.1"/>
    <property type="molecule type" value="Genomic_DNA"/>
</dbReference>
<protein>
    <submittedName>
        <fullName evidence="3">Uroporphyrinogen decarboxylase</fullName>
    </submittedName>
</protein>
<name>A0A0B7HYK7_9FLAO</name>
<dbReference type="AlphaFoldDB" id="A0A0B7HYK7"/>
<dbReference type="Gene3D" id="1.20.1280.290">
    <property type="match status" value="1"/>
</dbReference>
<proteinExistence type="predicted"/>
<accession>A0A0B7HYK7</accession>
<evidence type="ECO:0000313" key="5">
    <source>
        <dbReference type="Proteomes" id="UP000265497"/>
    </source>
</evidence>
<keyword evidence="1" id="KW-0812">Transmembrane</keyword>
<sequence length="80" mass="9298">MSWYDFIGYAASLFVVGSFLIKDNIIYIRLTNLIGCVLFVIYGVLINNIPIILPNAFLMLVQIYFIFLKRKDKKKQSCDK</sequence>
<feature type="transmembrane region" description="Helical" evidence="1">
    <location>
        <begin position="51"/>
        <end position="68"/>
    </location>
</feature>
<evidence type="ECO:0000313" key="4">
    <source>
        <dbReference type="Proteomes" id="UP000045051"/>
    </source>
</evidence>
<gene>
    <name evidence="2" type="ORF">CCAND38_330030</name>
    <name evidence="3" type="ORF">CKY20_07705</name>
</gene>
<reference evidence="3 5" key="2">
    <citation type="submission" date="2017-08" db="EMBL/GenBank/DDBJ databases">
        <title>Capnocytophaga canis 17-158 assembly.</title>
        <authorList>
            <person name="Gulvik C.A."/>
        </authorList>
    </citation>
    <scope>NUCLEOTIDE SEQUENCE [LARGE SCALE GENOMIC DNA]</scope>
    <source>
        <strain evidence="3 5">17-158</strain>
    </source>
</reference>
<dbReference type="RefSeq" id="WP_042344286.1">
    <property type="nucleotide sequence ID" value="NZ_BOQK01000033.1"/>
</dbReference>
<evidence type="ECO:0000256" key="1">
    <source>
        <dbReference type="SAM" id="Phobius"/>
    </source>
</evidence>
<reference evidence="2 4" key="1">
    <citation type="submission" date="2015-01" db="EMBL/GenBank/DDBJ databases">
        <authorList>
            <person name="MANFREDI Pablo"/>
        </authorList>
    </citation>
    <scope>NUCLEOTIDE SEQUENCE [LARGE SCALE GENOMIC DNA]</scope>
    <source>
        <strain evidence="2 4">CcD38</strain>
    </source>
</reference>
<dbReference type="Proteomes" id="UP000265497">
    <property type="component" value="Unassembled WGS sequence"/>
</dbReference>
<dbReference type="EMBL" id="CDOI01000144">
    <property type="protein sequence ID" value="CEN46307.1"/>
    <property type="molecule type" value="Genomic_DNA"/>
</dbReference>